<evidence type="ECO:0000256" key="1">
    <source>
        <dbReference type="SAM" id="MobiDB-lite"/>
    </source>
</evidence>
<organism evidence="2 3">
    <name type="scientific">Phytophthora rubi</name>
    <dbReference type="NCBI Taxonomy" id="129364"/>
    <lineage>
        <taxon>Eukaryota</taxon>
        <taxon>Sar</taxon>
        <taxon>Stramenopiles</taxon>
        <taxon>Oomycota</taxon>
        <taxon>Peronosporomycetes</taxon>
        <taxon>Peronosporales</taxon>
        <taxon>Peronosporaceae</taxon>
        <taxon>Phytophthora</taxon>
    </lineage>
</organism>
<evidence type="ECO:0000313" key="3">
    <source>
        <dbReference type="Proteomes" id="UP000435112"/>
    </source>
</evidence>
<feature type="region of interest" description="Disordered" evidence="1">
    <location>
        <begin position="1"/>
        <end position="30"/>
    </location>
</feature>
<dbReference type="EMBL" id="QXFU01001855">
    <property type="protein sequence ID" value="KAE8994351.1"/>
    <property type="molecule type" value="Genomic_DNA"/>
</dbReference>
<feature type="compositionally biased region" description="Basic and acidic residues" evidence="1">
    <location>
        <begin position="8"/>
        <end position="30"/>
    </location>
</feature>
<accession>A0A6A3JIF3</accession>
<sequence length="145" mass="16062">MPKPKLSKKADSDGDGNPKLEKRVQPDGKLRITSRAPQKRRLLVQTRLVGFMAVRKPRAEMTAVADVRQPAMDKEQQSRCCRDEVRRGGSLRCRSCCRWRPLGTLSSARVDAYATAPDYTCASTKWGTYGAGKTDRTAVAHGGRV</sequence>
<reference evidence="2 3" key="1">
    <citation type="submission" date="2018-09" db="EMBL/GenBank/DDBJ databases">
        <title>Genomic investigation of the strawberry pathogen Phytophthora fragariae indicates pathogenicity is determined by transcriptional variation in three key races.</title>
        <authorList>
            <person name="Adams T.M."/>
            <person name="Armitage A.D."/>
            <person name="Sobczyk M.K."/>
            <person name="Bates H.J."/>
            <person name="Dunwell J.M."/>
            <person name="Nellist C.F."/>
            <person name="Harrison R.J."/>
        </authorList>
    </citation>
    <scope>NUCLEOTIDE SEQUENCE [LARGE SCALE GENOMIC DNA]</scope>
    <source>
        <strain evidence="2 3">SCRP324</strain>
    </source>
</reference>
<proteinExistence type="predicted"/>
<dbReference type="OrthoDB" id="10319935at2759"/>
<gene>
    <name evidence="2" type="ORF">PR002_g19955</name>
</gene>
<comment type="caution">
    <text evidence="2">The sequence shown here is derived from an EMBL/GenBank/DDBJ whole genome shotgun (WGS) entry which is preliminary data.</text>
</comment>
<dbReference type="AlphaFoldDB" id="A0A6A3JIF3"/>
<dbReference type="Proteomes" id="UP000435112">
    <property type="component" value="Unassembled WGS sequence"/>
</dbReference>
<evidence type="ECO:0000313" key="2">
    <source>
        <dbReference type="EMBL" id="KAE8994351.1"/>
    </source>
</evidence>
<protein>
    <submittedName>
        <fullName evidence="2">Uncharacterized protein</fullName>
    </submittedName>
</protein>
<name>A0A6A3JIF3_9STRA</name>